<gene>
    <name evidence="3" type="ORF">AFUS01_LOCUS19954</name>
</gene>
<organism evidence="3 4">
    <name type="scientific">Allacma fusca</name>
    <dbReference type="NCBI Taxonomy" id="39272"/>
    <lineage>
        <taxon>Eukaryota</taxon>
        <taxon>Metazoa</taxon>
        <taxon>Ecdysozoa</taxon>
        <taxon>Arthropoda</taxon>
        <taxon>Hexapoda</taxon>
        <taxon>Collembola</taxon>
        <taxon>Symphypleona</taxon>
        <taxon>Sminthuridae</taxon>
        <taxon>Allacma</taxon>
    </lineage>
</organism>
<dbReference type="PROSITE" id="PS50404">
    <property type="entry name" value="GST_NTER"/>
    <property type="match status" value="1"/>
</dbReference>
<proteinExistence type="predicted"/>
<dbReference type="InterPro" id="IPR004045">
    <property type="entry name" value="Glutathione_S-Trfase_N"/>
</dbReference>
<dbReference type="GO" id="GO:0004364">
    <property type="term" value="F:glutathione transferase activity"/>
    <property type="evidence" value="ECO:0007669"/>
    <property type="project" value="TreeGrafter"/>
</dbReference>
<feature type="domain" description="GST C-terminal" evidence="2">
    <location>
        <begin position="83"/>
        <end position="210"/>
    </location>
</feature>
<dbReference type="SFLD" id="SFLDG01205">
    <property type="entry name" value="AMPS.1"/>
    <property type="match status" value="1"/>
</dbReference>
<evidence type="ECO:0000313" key="3">
    <source>
        <dbReference type="EMBL" id="CAG7731359.1"/>
    </source>
</evidence>
<dbReference type="SFLD" id="SFLDG00363">
    <property type="entry name" value="AMPS_(cytGST):_Alpha-__Mu-__Pi"/>
    <property type="match status" value="1"/>
</dbReference>
<name>A0A8J2P546_9HEXA</name>
<dbReference type="InterPro" id="IPR050213">
    <property type="entry name" value="GST_superfamily"/>
</dbReference>
<dbReference type="Pfam" id="PF02798">
    <property type="entry name" value="GST_N"/>
    <property type="match status" value="1"/>
</dbReference>
<dbReference type="AlphaFoldDB" id="A0A8J2P546"/>
<dbReference type="Pfam" id="PF14497">
    <property type="entry name" value="GST_C_3"/>
    <property type="match status" value="1"/>
</dbReference>
<dbReference type="InterPro" id="IPR040079">
    <property type="entry name" value="Glutathione_S-Trfase"/>
</dbReference>
<sequence>MPEYKLVYFDIRAVAEPIRWIFKAAKVPFEDERISYEDWKAEKKNPRFPLGQIPTLEVDGKVWTQSYAIGRYLAKTFGFTVEDDFLNYRSEQVSEIIEDCRLIAIPLVYEVLGDNNPEVVKNLKEKIIKDVFPRHFTQINSIIEETEGVFITGNKITHGDFVLASWLNMWEDLVDPTILENFPLLEKQKLAVTSIPEIQEWLQNRPKTVA</sequence>
<accession>A0A8J2P546</accession>
<comment type="caution">
    <text evidence="3">The sequence shown here is derived from an EMBL/GenBank/DDBJ whole genome shotgun (WGS) entry which is preliminary data.</text>
</comment>
<dbReference type="OrthoDB" id="414243at2759"/>
<dbReference type="EMBL" id="CAJVCH010210844">
    <property type="protein sequence ID" value="CAG7731359.1"/>
    <property type="molecule type" value="Genomic_DNA"/>
</dbReference>
<evidence type="ECO:0008006" key="5">
    <source>
        <dbReference type="Google" id="ProtNLM"/>
    </source>
</evidence>
<dbReference type="CDD" id="cd03039">
    <property type="entry name" value="GST_N_Sigma_like"/>
    <property type="match status" value="1"/>
</dbReference>
<evidence type="ECO:0000313" key="4">
    <source>
        <dbReference type="Proteomes" id="UP000708208"/>
    </source>
</evidence>
<dbReference type="InterPro" id="IPR004046">
    <property type="entry name" value="GST_C"/>
</dbReference>
<dbReference type="PANTHER" id="PTHR11571:SF150">
    <property type="entry name" value="GLUTATHIONE S-TRANSFERASE"/>
    <property type="match status" value="1"/>
</dbReference>
<evidence type="ECO:0000259" key="1">
    <source>
        <dbReference type="PROSITE" id="PS50404"/>
    </source>
</evidence>
<feature type="domain" description="GST N-terminal" evidence="1">
    <location>
        <begin position="2"/>
        <end position="81"/>
    </location>
</feature>
<dbReference type="InterPro" id="IPR010987">
    <property type="entry name" value="Glutathione-S-Trfase_C-like"/>
</dbReference>
<reference evidence="3" key="1">
    <citation type="submission" date="2021-06" db="EMBL/GenBank/DDBJ databases">
        <authorList>
            <person name="Hodson N. C."/>
            <person name="Mongue J. A."/>
            <person name="Jaron S. K."/>
        </authorList>
    </citation>
    <scope>NUCLEOTIDE SEQUENCE</scope>
</reference>
<dbReference type="FunFam" id="3.40.30.10:FF:000258">
    <property type="entry name" value="Glutathione S-transferase"/>
    <property type="match status" value="1"/>
</dbReference>
<dbReference type="PANTHER" id="PTHR11571">
    <property type="entry name" value="GLUTATHIONE S-TRANSFERASE"/>
    <property type="match status" value="1"/>
</dbReference>
<dbReference type="SFLD" id="SFLDS00019">
    <property type="entry name" value="Glutathione_Transferase_(cytos"/>
    <property type="match status" value="1"/>
</dbReference>
<evidence type="ECO:0000259" key="2">
    <source>
        <dbReference type="PROSITE" id="PS50405"/>
    </source>
</evidence>
<protein>
    <recommendedName>
        <fullName evidence="5">Glutathione S-transferase</fullName>
    </recommendedName>
</protein>
<dbReference type="PROSITE" id="PS50405">
    <property type="entry name" value="GST_CTER"/>
    <property type="match status" value="1"/>
</dbReference>
<dbReference type="GO" id="GO:0006749">
    <property type="term" value="P:glutathione metabolic process"/>
    <property type="evidence" value="ECO:0007669"/>
    <property type="project" value="TreeGrafter"/>
</dbReference>
<dbReference type="Proteomes" id="UP000708208">
    <property type="component" value="Unassembled WGS sequence"/>
</dbReference>
<keyword evidence="4" id="KW-1185">Reference proteome</keyword>